<dbReference type="EMBL" id="CP062942">
    <property type="protein sequence ID" value="QOL52205.1"/>
    <property type="molecule type" value="Genomic_DNA"/>
</dbReference>
<dbReference type="InterPro" id="IPR006140">
    <property type="entry name" value="D-isomer_DH_NAD-bd"/>
</dbReference>
<gene>
    <name evidence="4" type="ORF">LPB04_23625</name>
</gene>
<dbReference type="SUPFAM" id="SSF52283">
    <property type="entry name" value="Formate/glycerate dehydrogenase catalytic domain-like"/>
    <property type="match status" value="1"/>
</dbReference>
<dbReference type="PANTHER" id="PTHR43333:SF1">
    <property type="entry name" value="D-ISOMER SPECIFIC 2-HYDROXYACID DEHYDROGENASE NAD-BINDING DOMAIN-CONTAINING PROTEIN"/>
    <property type="match status" value="1"/>
</dbReference>
<sequence>MSADVFLYKADPVRGAEWAALFAAKAPHIEFAQWPYEGDPARVRYLAAWLPPASLSCFPNLEVLFSVGAGINQFDLAAIPPQVALARMVEPGIVGGMVEYVTLATLSIHREWLAYREQQRAATWQARRVRPAGARRVGVLGLGVLAQAVLVQLRGLGFPCAGWSRSQHTIEGVDCYSGAEGLQAFLARTDILVCLLPLTDSTRGILDRALFAVLPRGAALIQCGRGPHLDQNALLEALDSGHLSQAVLDVCEPEPLPAGHPFWQHPRIMLTPHVASMTQPETAVEVVLDNIQRHHSGQVLTGLVERGRGY</sequence>
<accession>A0A7L9UDF2</accession>
<dbReference type="GO" id="GO:0051287">
    <property type="term" value="F:NAD binding"/>
    <property type="evidence" value="ECO:0007669"/>
    <property type="project" value="InterPro"/>
</dbReference>
<dbReference type="CDD" id="cd12164">
    <property type="entry name" value="GDH_like_2"/>
    <property type="match status" value="1"/>
</dbReference>
<reference evidence="4 5" key="1">
    <citation type="submission" date="2020-10" db="EMBL/GenBank/DDBJ databases">
        <title>Genome sequencing of Massilia sp. LPB0304.</title>
        <authorList>
            <person name="Kim J."/>
        </authorList>
    </citation>
    <scope>NUCLEOTIDE SEQUENCE [LARGE SCALE GENOMIC DNA]</scope>
    <source>
        <strain evidence="4 5">LPB0304</strain>
        <plasmid evidence="4 5">unnamed1</plasmid>
    </source>
</reference>
<keyword evidence="5" id="KW-1185">Reference proteome</keyword>
<dbReference type="SUPFAM" id="SSF51735">
    <property type="entry name" value="NAD(P)-binding Rossmann-fold domains"/>
    <property type="match status" value="1"/>
</dbReference>
<dbReference type="AlphaFoldDB" id="A0A7L9UDF2"/>
<keyword evidence="1" id="KW-0560">Oxidoreductase</keyword>
<evidence type="ECO:0000256" key="2">
    <source>
        <dbReference type="ARBA" id="ARBA00023027"/>
    </source>
</evidence>
<dbReference type="Gene3D" id="3.40.50.720">
    <property type="entry name" value="NAD(P)-binding Rossmann-like Domain"/>
    <property type="match status" value="2"/>
</dbReference>
<dbReference type="Pfam" id="PF02826">
    <property type="entry name" value="2-Hacid_dh_C"/>
    <property type="match status" value="1"/>
</dbReference>
<dbReference type="KEGG" id="mlir:LPB04_23625"/>
<keyword evidence="2" id="KW-0520">NAD</keyword>
<dbReference type="InterPro" id="IPR036291">
    <property type="entry name" value="NAD(P)-bd_dom_sf"/>
</dbReference>
<keyword evidence="4" id="KW-0614">Plasmid</keyword>
<proteinExistence type="predicted"/>
<protein>
    <submittedName>
        <fullName evidence="4">Glyoxylate/hydroxypyruvate reductase A</fullName>
    </submittedName>
</protein>
<evidence type="ECO:0000256" key="1">
    <source>
        <dbReference type="ARBA" id="ARBA00023002"/>
    </source>
</evidence>
<geneLocation type="plasmid" evidence="4 5">
    <name>unnamed1</name>
</geneLocation>
<organism evidence="4 5">
    <name type="scientific">Massilia litorea</name>
    <dbReference type="NCBI Taxonomy" id="2769491"/>
    <lineage>
        <taxon>Bacteria</taxon>
        <taxon>Pseudomonadati</taxon>
        <taxon>Pseudomonadota</taxon>
        <taxon>Betaproteobacteria</taxon>
        <taxon>Burkholderiales</taxon>
        <taxon>Oxalobacteraceae</taxon>
        <taxon>Telluria group</taxon>
        <taxon>Massilia</taxon>
    </lineage>
</organism>
<dbReference type="PANTHER" id="PTHR43333">
    <property type="entry name" value="2-HACID_DH_C DOMAIN-CONTAINING PROTEIN"/>
    <property type="match status" value="1"/>
</dbReference>
<dbReference type="Proteomes" id="UP000593875">
    <property type="component" value="Plasmid unnamed1"/>
</dbReference>
<evidence type="ECO:0000259" key="3">
    <source>
        <dbReference type="Pfam" id="PF02826"/>
    </source>
</evidence>
<dbReference type="RefSeq" id="WP_193689172.1">
    <property type="nucleotide sequence ID" value="NZ_CP062942.1"/>
</dbReference>
<evidence type="ECO:0000313" key="4">
    <source>
        <dbReference type="EMBL" id="QOL52205.1"/>
    </source>
</evidence>
<feature type="domain" description="D-isomer specific 2-hydroxyacid dehydrogenase NAD-binding" evidence="3">
    <location>
        <begin position="105"/>
        <end position="275"/>
    </location>
</feature>
<dbReference type="GO" id="GO:0016491">
    <property type="term" value="F:oxidoreductase activity"/>
    <property type="evidence" value="ECO:0007669"/>
    <property type="project" value="UniProtKB-KW"/>
</dbReference>
<name>A0A7L9UDF2_9BURK</name>
<evidence type="ECO:0000313" key="5">
    <source>
        <dbReference type="Proteomes" id="UP000593875"/>
    </source>
</evidence>
<keyword evidence="4" id="KW-0670">Pyruvate</keyword>